<dbReference type="eggNOG" id="ENOG502S7DR">
    <property type="taxonomic scope" value="Eukaryota"/>
</dbReference>
<gene>
    <name evidence="1" type="ORF">CISIN_1g024174mg</name>
</gene>
<keyword evidence="2" id="KW-1185">Reference proteome</keyword>
<proteinExistence type="predicted"/>
<evidence type="ECO:0000313" key="1">
    <source>
        <dbReference type="EMBL" id="KDO78172.1"/>
    </source>
</evidence>
<sequence>MESALCLNFCPSVAMRVKPVTKLGSGHSSIWISLSKGSTRRPFGRVFSPVICAHDGSSTPSENDNKIVKGAVGASLVLTCALGIMSFSSRMNPKAIAAGPMEMYQKAPRMSVLPHPIGGRYALNSFLDVSVRLASSKAEPFYWPRYTVPPGPSAEDVNAIKAEAVKQMKYGKPEFAVTLLKKVYEDCKNEPEPAYNVEMALVEILIYQGKYREALECNCLKDEQRIPSDGRFPFYKAIIYTMLNMEEAKKWWEEFAETIDDEEFDPTKGFH</sequence>
<dbReference type="PANTHER" id="PTHR36350:SF2">
    <property type="entry name" value="PROTEIN, PUTATIVE-RELATED"/>
    <property type="match status" value="1"/>
</dbReference>
<name>A0A067GS09_CITSI</name>
<reference evidence="1 2" key="1">
    <citation type="submission" date="2014-04" db="EMBL/GenBank/DDBJ databases">
        <authorList>
            <consortium name="International Citrus Genome Consortium"/>
            <person name="Gmitter F."/>
            <person name="Chen C."/>
            <person name="Farmerie W."/>
            <person name="Harkins T."/>
            <person name="Desany B."/>
            <person name="Mohiuddin M."/>
            <person name="Kodira C."/>
            <person name="Borodovsky M."/>
            <person name="Lomsadze A."/>
            <person name="Burns P."/>
            <person name="Jenkins J."/>
            <person name="Prochnik S."/>
            <person name="Shu S."/>
            <person name="Chapman J."/>
            <person name="Pitluck S."/>
            <person name="Schmutz J."/>
            <person name="Rokhsar D."/>
        </authorList>
    </citation>
    <scope>NUCLEOTIDE SEQUENCE</scope>
</reference>
<dbReference type="AlphaFoldDB" id="A0A067GS09"/>
<evidence type="ECO:0000313" key="2">
    <source>
        <dbReference type="Proteomes" id="UP000027120"/>
    </source>
</evidence>
<dbReference type="Proteomes" id="UP000027120">
    <property type="component" value="Unassembled WGS sequence"/>
</dbReference>
<organism evidence="1 2">
    <name type="scientific">Citrus sinensis</name>
    <name type="common">Sweet orange</name>
    <name type="synonym">Citrus aurantium var. sinensis</name>
    <dbReference type="NCBI Taxonomy" id="2711"/>
    <lineage>
        <taxon>Eukaryota</taxon>
        <taxon>Viridiplantae</taxon>
        <taxon>Streptophyta</taxon>
        <taxon>Embryophyta</taxon>
        <taxon>Tracheophyta</taxon>
        <taxon>Spermatophyta</taxon>
        <taxon>Magnoliopsida</taxon>
        <taxon>eudicotyledons</taxon>
        <taxon>Gunneridae</taxon>
        <taxon>Pentapetalae</taxon>
        <taxon>rosids</taxon>
        <taxon>malvids</taxon>
        <taxon>Sapindales</taxon>
        <taxon>Rutaceae</taxon>
        <taxon>Aurantioideae</taxon>
        <taxon>Citrus</taxon>
    </lineage>
</organism>
<dbReference type="SMR" id="A0A067GS09"/>
<dbReference type="EMBL" id="KK784879">
    <property type="protein sequence ID" value="KDO78172.1"/>
    <property type="molecule type" value="Genomic_DNA"/>
</dbReference>
<protein>
    <submittedName>
        <fullName evidence="1">Uncharacterized protein</fullName>
    </submittedName>
</protein>
<accession>A0A067GS09</accession>
<dbReference type="PANTHER" id="PTHR36350">
    <property type="entry name" value="TRANSMEMBRANE PROTEIN"/>
    <property type="match status" value="1"/>
</dbReference>
<dbReference type="PaxDb" id="2711-XP_006467468.1"/>